<dbReference type="HOGENOM" id="CLU_040220_0_2_1"/>
<dbReference type="Proteomes" id="UP000008281">
    <property type="component" value="Unassembled WGS sequence"/>
</dbReference>
<reference evidence="2" key="1">
    <citation type="submission" date="2007-07" db="EMBL/GenBank/DDBJ databases">
        <title>PCAP assembly of the Caenorhabditis remanei genome.</title>
        <authorList>
            <consortium name="The Caenorhabditis remanei Sequencing Consortium"/>
            <person name="Wilson R.K."/>
        </authorList>
    </citation>
    <scope>NUCLEOTIDE SEQUENCE [LARGE SCALE GENOMIC DNA]</scope>
    <source>
        <strain evidence="2">PB4641</strain>
    </source>
</reference>
<dbReference type="InterPro" id="IPR001810">
    <property type="entry name" value="F-box_dom"/>
</dbReference>
<dbReference type="PANTHER" id="PTHR21503">
    <property type="entry name" value="F-BOX-CONTAINING HYPOTHETICAL PROTEIN C.ELEGANS"/>
    <property type="match status" value="1"/>
</dbReference>
<sequence>MSFHINRSPFLVQIEVLKQLEINEIFLMSLCSRKMKTLVQRIRLRPKKIRYSLDDNETQVSVGFTESDEKLHHMAKVKHVSYIPVDEMTSQQLGGERIECRYSKNSLTEVFTFTLEHLEENDKNVLALLQNHCARLFSNKPRIQLEIYSVATLMLSGIINDVKDTSFICEKLNTSEIRRYLRMHSNHESVQVRSRCQGRVFTKKSKLLKMDGLSILRTGAMTPTIMHNFSGRFLLLQNSVLCYQQWSEVIRKWKNKEAYHKLHAMIANNPKPLPNVLNWIPLLREFNALHWDGSRRPQYFKLDPKFVETIHFPQCDPEDIDCTDWLDIEQDGGNKWASIQMTAAQIRFFVWN</sequence>
<gene>
    <name evidence="2" type="ORF">CRE_30522</name>
</gene>
<dbReference type="OMA" id="SINCVHA"/>
<dbReference type="Pfam" id="PF00646">
    <property type="entry name" value="F-box"/>
    <property type="match status" value="1"/>
</dbReference>
<keyword evidence="3" id="KW-1185">Reference proteome</keyword>
<dbReference type="PROSITE" id="PS50181">
    <property type="entry name" value="FBOX"/>
    <property type="match status" value="1"/>
</dbReference>
<dbReference type="InParanoid" id="E3NJB8"/>
<dbReference type="EMBL" id="DS268735">
    <property type="protein sequence ID" value="EFP00589.1"/>
    <property type="molecule type" value="Genomic_DNA"/>
</dbReference>
<feature type="domain" description="F-box" evidence="1">
    <location>
        <begin position="2"/>
        <end position="49"/>
    </location>
</feature>
<dbReference type="AlphaFoldDB" id="E3NJB8"/>
<evidence type="ECO:0000259" key="1">
    <source>
        <dbReference type="PROSITE" id="PS50181"/>
    </source>
</evidence>
<dbReference type="OrthoDB" id="5876439at2759"/>
<proteinExistence type="predicted"/>
<evidence type="ECO:0000313" key="3">
    <source>
        <dbReference type="Proteomes" id="UP000008281"/>
    </source>
</evidence>
<protein>
    <recommendedName>
        <fullName evidence="1">F-box domain-containing protein</fullName>
    </recommendedName>
</protein>
<dbReference type="PANTHER" id="PTHR21503:SF8">
    <property type="entry name" value="F-BOX ASSOCIATED DOMAIN-CONTAINING PROTEIN-RELATED"/>
    <property type="match status" value="1"/>
</dbReference>
<evidence type="ECO:0000313" key="2">
    <source>
        <dbReference type="EMBL" id="EFP00589.1"/>
    </source>
</evidence>
<organism evidence="3">
    <name type="scientific">Caenorhabditis remanei</name>
    <name type="common">Caenorhabditis vulgaris</name>
    <dbReference type="NCBI Taxonomy" id="31234"/>
    <lineage>
        <taxon>Eukaryota</taxon>
        <taxon>Metazoa</taxon>
        <taxon>Ecdysozoa</taxon>
        <taxon>Nematoda</taxon>
        <taxon>Chromadorea</taxon>
        <taxon>Rhabditida</taxon>
        <taxon>Rhabditina</taxon>
        <taxon>Rhabditomorpha</taxon>
        <taxon>Rhabditoidea</taxon>
        <taxon>Rhabditidae</taxon>
        <taxon>Peloderinae</taxon>
        <taxon>Caenorhabditis</taxon>
    </lineage>
</organism>
<name>E3NJB8_CAERE</name>
<accession>E3NJB8</accession>